<proteinExistence type="predicted"/>
<dbReference type="Proteomes" id="UP001165064">
    <property type="component" value="Unassembled WGS sequence"/>
</dbReference>
<name>A0ACB5SZK7_AMBMO</name>
<comment type="caution">
    <text evidence="1">The sequence shown here is derived from an EMBL/GenBank/DDBJ whole genome shotgun (WGS) entry which is preliminary data.</text>
</comment>
<reference evidence="1" key="1">
    <citation type="submission" date="2023-04" db="EMBL/GenBank/DDBJ databases">
        <title>Ambrosiozyma monospora NBRC 10751.</title>
        <authorList>
            <person name="Ichikawa N."/>
            <person name="Sato H."/>
            <person name="Tonouchi N."/>
        </authorList>
    </citation>
    <scope>NUCLEOTIDE SEQUENCE</scope>
    <source>
        <strain evidence="1">NBRC 10751</strain>
    </source>
</reference>
<protein>
    <submittedName>
        <fullName evidence="1">Unnamed protein product</fullName>
    </submittedName>
</protein>
<dbReference type="EMBL" id="BSXS01001794">
    <property type="protein sequence ID" value="GME77264.1"/>
    <property type="molecule type" value="Genomic_DNA"/>
</dbReference>
<keyword evidence="2" id="KW-1185">Reference proteome</keyword>
<accession>A0ACB5SZK7</accession>
<organism evidence="1 2">
    <name type="scientific">Ambrosiozyma monospora</name>
    <name type="common">Yeast</name>
    <name type="synonym">Endomycopsis monosporus</name>
    <dbReference type="NCBI Taxonomy" id="43982"/>
    <lineage>
        <taxon>Eukaryota</taxon>
        <taxon>Fungi</taxon>
        <taxon>Dikarya</taxon>
        <taxon>Ascomycota</taxon>
        <taxon>Saccharomycotina</taxon>
        <taxon>Pichiomycetes</taxon>
        <taxon>Pichiales</taxon>
        <taxon>Pichiaceae</taxon>
        <taxon>Ambrosiozyma</taxon>
    </lineage>
</organism>
<evidence type="ECO:0000313" key="2">
    <source>
        <dbReference type="Proteomes" id="UP001165064"/>
    </source>
</evidence>
<gene>
    <name evidence="1" type="ORF">Amon02_000296300</name>
</gene>
<sequence>MHVIPEGVSTTTLIATLIASIAIAAPVPDASLSESSALPVASSSSSAQIVQASTGFSNSTTDATTDDLIPVEKASKLGTASTVLGVLSGAGKGYDWLSDKLGWNN</sequence>
<evidence type="ECO:0000313" key="1">
    <source>
        <dbReference type="EMBL" id="GME77264.1"/>
    </source>
</evidence>